<reference evidence="4" key="1">
    <citation type="submission" date="2017-02" db="UniProtKB">
        <authorList>
            <consortium name="WormBaseParasite"/>
        </authorList>
    </citation>
    <scope>IDENTIFICATION</scope>
</reference>
<dbReference type="Proteomes" id="UP000278807">
    <property type="component" value="Unassembled WGS sequence"/>
</dbReference>
<keyword evidence="3" id="KW-1185">Reference proteome</keyword>
<protein>
    <submittedName>
        <fullName evidence="4">Ints3_N domain-containing protein</fullName>
    </submittedName>
</protein>
<dbReference type="InterPro" id="IPR016024">
    <property type="entry name" value="ARM-type_fold"/>
</dbReference>
<name>A0A0R3TS01_RODNA</name>
<dbReference type="STRING" id="102285.A0A0R3TS01"/>
<dbReference type="InterPro" id="IPR045334">
    <property type="entry name" value="INTS3"/>
</dbReference>
<feature type="domain" description="Integrator complex subunit 3 N-terminal" evidence="1">
    <location>
        <begin position="59"/>
        <end position="322"/>
    </location>
</feature>
<organism evidence="4">
    <name type="scientific">Rodentolepis nana</name>
    <name type="common">Dwarf tapeworm</name>
    <name type="synonym">Hymenolepis nana</name>
    <dbReference type="NCBI Taxonomy" id="102285"/>
    <lineage>
        <taxon>Eukaryota</taxon>
        <taxon>Metazoa</taxon>
        <taxon>Spiralia</taxon>
        <taxon>Lophotrochozoa</taxon>
        <taxon>Platyhelminthes</taxon>
        <taxon>Cestoda</taxon>
        <taxon>Eucestoda</taxon>
        <taxon>Cyclophyllidea</taxon>
        <taxon>Hymenolepididae</taxon>
        <taxon>Rodentolepis</taxon>
    </lineage>
</organism>
<dbReference type="OrthoDB" id="2021145at2759"/>
<gene>
    <name evidence="2" type="ORF">HNAJ_LOCUS10391</name>
</gene>
<dbReference type="SUPFAM" id="SSF48371">
    <property type="entry name" value="ARM repeat"/>
    <property type="match status" value="1"/>
</dbReference>
<dbReference type="AlphaFoldDB" id="A0A0R3TS01"/>
<dbReference type="InterPro" id="IPR019333">
    <property type="entry name" value="INTS3_N"/>
</dbReference>
<sequence length="324" mass="37472">MADVSQAPNKLLNLSPIEALPPYLTIFENAAAEVKKIKETESNVVNSSVNLKGTEDDIKRLQVGLMFLALTDSTATKWAMQDIILISRDNLIYILSEITRLIAEVWPKFQPEVQKNALNVVDELFATRGANIDLLMMHLLRRINSGDLSQQNLWLAQSVLDLCIKYRESLVTDRKQNLLQYAIFHFLRIIPDHHSDTNPYITQLPPPTRQLIMQNLFQRESKFVVDLIRSNYDQCCFGREFIRMLYIVSGLPPFQKLWNDMFNDLSALNTNKSVSEILLNATNPSMNNFLISFEMEKYIHFMLQCVHVAPHFPTRRYQEMFTVS</sequence>
<evidence type="ECO:0000313" key="2">
    <source>
        <dbReference type="EMBL" id="VDO07845.1"/>
    </source>
</evidence>
<accession>A0A0R3TS01</accession>
<dbReference type="PANTHER" id="PTHR13587">
    <property type="entry name" value="INTEGRATOR COMPLEX SUBUNIT 3"/>
    <property type="match status" value="1"/>
</dbReference>
<dbReference type="WBParaSite" id="HNAJ_0001039601-mRNA-1">
    <property type="protein sequence ID" value="HNAJ_0001039601-mRNA-1"/>
    <property type="gene ID" value="HNAJ_0001039601"/>
</dbReference>
<dbReference type="Pfam" id="PF10189">
    <property type="entry name" value="Ints3_N"/>
    <property type="match status" value="1"/>
</dbReference>
<dbReference type="PANTHER" id="PTHR13587:SF7">
    <property type="entry name" value="INTEGRATOR COMPLEX SUBUNIT 3"/>
    <property type="match status" value="1"/>
</dbReference>
<proteinExistence type="predicted"/>
<evidence type="ECO:0000259" key="1">
    <source>
        <dbReference type="Pfam" id="PF10189"/>
    </source>
</evidence>
<dbReference type="GO" id="GO:0005737">
    <property type="term" value="C:cytoplasm"/>
    <property type="evidence" value="ECO:0007669"/>
    <property type="project" value="TreeGrafter"/>
</dbReference>
<evidence type="ECO:0000313" key="4">
    <source>
        <dbReference type="WBParaSite" id="HNAJ_0001039601-mRNA-1"/>
    </source>
</evidence>
<reference evidence="2 3" key="2">
    <citation type="submission" date="2018-11" db="EMBL/GenBank/DDBJ databases">
        <authorList>
            <consortium name="Pathogen Informatics"/>
        </authorList>
    </citation>
    <scope>NUCLEOTIDE SEQUENCE [LARGE SCALE GENOMIC DNA]</scope>
</reference>
<dbReference type="EMBL" id="UZAE01013027">
    <property type="protein sequence ID" value="VDO07845.1"/>
    <property type="molecule type" value="Genomic_DNA"/>
</dbReference>
<evidence type="ECO:0000313" key="3">
    <source>
        <dbReference type="Proteomes" id="UP000278807"/>
    </source>
</evidence>